<sequence length="101" mass="11745">MFIPTYESVTMKFENDLEAEFYERSKKNAETTGYKLNTDWDVITTAVKGISNNKKEFGEWYCFCQKRTGDKEQDKKIICPCAARTRDVETRGSCKCGLYIK</sequence>
<keyword evidence="10" id="KW-1015">Disulfide bond</keyword>
<evidence type="ECO:0000256" key="12">
    <source>
        <dbReference type="ARBA" id="ARBA00030295"/>
    </source>
</evidence>
<dbReference type="PANTHER" id="PTHR35113:SF1">
    <property type="entry name" value="FERREDOXIN-THIOREDOXIN REDUCTASE CATALYTIC CHAIN, CHLOROPLASTIC"/>
    <property type="match status" value="1"/>
</dbReference>
<comment type="caution">
    <text evidence="14">The sequence shown here is derived from an EMBL/GenBank/DDBJ whole genome shotgun (WGS) entry which is preliminary data.</text>
</comment>
<evidence type="ECO:0000256" key="13">
    <source>
        <dbReference type="ARBA" id="ARBA00048150"/>
    </source>
</evidence>
<comment type="cofactor">
    <cofactor evidence="1">
        <name>[4Fe-4S] cluster</name>
        <dbReference type="ChEBI" id="CHEBI:49883"/>
    </cofactor>
</comment>
<evidence type="ECO:0000256" key="8">
    <source>
        <dbReference type="ARBA" id="ARBA00023004"/>
    </source>
</evidence>
<dbReference type="Proteomes" id="UP000019483">
    <property type="component" value="Unassembled WGS sequence"/>
</dbReference>
<reference evidence="14 15" key="1">
    <citation type="submission" date="2013-08" db="EMBL/GenBank/DDBJ databases">
        <authorList>
            <consortium name="DOE Joint Genome Institute"/>
            <person name="Eisen J."/>
            <person name="Huntemann M."/>
            <person name="Han J."/>
            <person name="Chen A."/>
            <person name="Kyrpides N."/>
            <person name="Mavromatis K."/>
            <person name="Markowitz V."/>
            <person name="Palaniappan K."/>
            <person name="Ivanova N."/>
            <person name="Schaumberg A."/>
            <person name="Pati A."/>
            <person name="Liolios K."/>
            <person name="Nordberg H.P."/>
            <person name="Cantor M.N."/>
            <person name="Hua S.X."/>
            <person name="Woyke T."/>
        </authorList>
    </citation>
    <scope>NUCLEOTIDE SEQUENCE [LARGE SCALE GENOMIC DNA]</scope>
    <source>
        <strain evidence="14 15">DSM 2278</strain>
    </source>
</reference>
<comment type="function">
    <text evidence="2">Catalytic subunit of the ferredoxin-thioredoxin reductase (FTR), which catalyzes the two-electron reduction of thioredoxins by the electrons provided by reduced ferredoxin.</text>
</comment>
<gene>
    <name evidence="14" type="ORF">MettiDRAFT_1184</name>
</gene>
<name>W9DWE6_METTI</name>
<comment type="similarity">
    <text evidence="3">Belongs to the ferredoxin thioredoxin reductase beta subunit family.</text>
</comment>
<evidence type="ECO:0000256" key="2">
    <source>
        <dbReference type="ARBA" id="ARBA00003945"/>
    </source>
</evidence>
<evidence type="ECO:0000313" key="14">
    <source>
        <dbReference type="EMBL" id="ETA67751.1"/>
    </source>
</evidence>
<evidence type="ECO:0000313" key="15">
    <source>
        <dbReference type="Proteomes" id="UP000019483"/>
    </source>
</evidence>
<accession>W9DWE6</accession>
<evidence type="ECO:0000256" key="9">
    <source>
        <dbReference type="ARBA" id="ARBA00023014"/>
    </source>
</evidence>
<evidence type="ECO:0000256" key="11">
    <source>
        <dbReference type="ARBA" id="ARBA00026011"/>
    </source>
</evidence>
<dbReference type="Pfam" id="PF02943">
    <property type="entry name" value="FeThRed_B"/>
    <property type="match status" value="1"/>
</dbReference>
<comment type="subunit">
    <text evidence="11">Heterodimer of subunit A (variable subunit) and subunit B (catalytic subunit). Heterodimeric FTR forms a complex with ferredoxin and thioredoxin.</text>
</comment>
<proteinExistence type="inferred from homology"/>
<organism evidence="14 15">
    <name type="scientific">Methanolobus tindarius DSM 2278</name>
    <dbReference type="NCBI Taxonomy" id="1090322"/>
    <lineage>
        <taxon>Archaea</taxon>
        <taxon>Methanobacteriati</taxon>
        <taxon>Methanobacteriota</taxon>
        <taxon>Stenosarchaea group</taxon>
        <taxon>Methanomicrobia</taxon>
        <taxon>Methanosarcinales</taxon>
        <taxon>Methanosarcinaceae</taxon>
        <taxon>Methanolobus</taxon>
    </lineage>
</organism>
<evidence type="ECO:0000256" key="5">
    <source>
        <dbReference type="ARBA" id="ARBA00022485"/>
    </source>
</evidence>
<dbReference type="PANTHER" id="PTHR35113">
    <property type="entry name" value="FERREDOXIN-THIOREDOXIN REDUCTASE CATALYTIC CHAIN, CHLOROPLASTIC"/>
    <property type="match status" value="1"/>
</dbReference>
<keyword evidence="8" id="KW-0408">Iron</keyword>
<dbReference type="Gene3D" id="3.90.460.10">
    <property type="entry name" value="Ferredoxin thioredoxin reductase catalytic beta subunit"/>
    <property type="match status" value="1"/>
</dbReference>
<keyword evidence="7" id="KW-0560">Oxidoreductase</keyword>
<comment type="catalytic activity">
    <reaction evidence="13">
        <text>[thioredoxin]-disulfide + 2 reduced [2Fe-2S]-[ferredoxin] + 2 H(+) = [thioredoxin]-dithiol + 2 oxidized [2Fe-2S]-[ferredoxin]</text>
        <dbReference type="Rhea" id="RHEA:42336"/>
        <dbReference type="Rhea" id="RHEA-COMP:10000"/>
        <dbReference type="Rhea" id="RHEA-COMP:10001"/>
        <dbReference type="Rhea" id="RHEA-COMP:10698"/>
        <dbReference type="Rhea" id="RHEA-COMP:10700"/>
        <dbReference type="ChEBI" id="CHEBI:15378"/>
        <dbReference type="ChEBI" id="CHEBI:29950"/>
        <dbReference type="ChEBI" id="CHEBI:33737"/>
        <dbReference type="ChEBI" id="CHEBI:33738"/>
        <dbReference type="ChEBI" id="CHEBI:50058"/>
        <dbReference type="EC" id="1.8.7.2"/>
    </reaction>
</comment>
<evidence type="ECO:0000256" key="4">
    <source>
        <dbReference type="ARBA" id="ARBA00012358"/>
    </source>
</evidence>
<dbReference type="InterPro" id="IPR004209">
    <property type="entry name" value="FTR_bsu"/>
</dbReference>
<dbReference type="GO" id="GO:0051539">
    <property type="term" value="F:4 iron, 4 sulfur cluster binding"/>
    <property type="evidence" value="ECO:0007669"/>
    <property type="project" value="UniProtKB-KW"/>
</dbReference>
<keyword evidence="6" id="KW-0479">Metal-binding</keyword>
<dbReference type="EMBL" id="AZAJ01000001">
    <property type="protein sequence ID" value="ETA67751.1"/>
    <property type="molecule type" value="Genomic_DNA"/>
</dbReference>
<dbReference type="GO" id="GO:0016730">
    <property type="term" value="F:oxidoreductase activity, acting on iron-sulfur proteins as donors"/>
    <property type="evidence" value="ECO:0007669"/>
    <property type="project" value="InterPro"/>
</dbReference>
<dbReference type="AlphaFoldDB" id="W9DWE6"/>
<dbReference type="STRING" id="1090322.MettiDRAFT_1184"/>
<evidence type="ECO:0000256" key="6">
    <source>
        <dbReference type="ARBA" id="ARBA00022723"/>
    </source>
</evidence>
<dbReference type="GO" id="GO:0046872">
    <property type="term" value="F:metal ion binding"/>
    <property type="evidence" value="ECO:0007669"/>
    <property type="project" value="UniProtKB-KW"/>
</dbReference>
<dbReference type="InterPro" id="IPR036644">
    <property type="entry name" value="FTR_bsu_sf"/>
</dbReference>
<dbReference type="EC" id="1.8.7.2" evidence="4"/>
<protein>
    <recommendedName>
        <fullName evidence="4">ferredoxin:thioredoxin reductase</fullName>
        <ecNumber evidence="4">1.8.7.2</ecNumber>
    </recommendedName>
    <alternativeName>
        <fullName evidence="12">Ferredoxin-thioredoxin reductase subunit B</fullName>
    </alternativeName>
</protein>
<keyword evidence="15" id="KW-1185">Reference proteome</keyword>
<evidence type="ECO:0000256" key="7">
    <source>
        <dbReference type="ARBA" id="ARBA00023002"/>
    </source>
</evidence>
<evidence type="ECO:0000256" key="10">
    <source>
        <dbReference type="ARBA" id="ARBA00023157"/>
    </source>
</evidence>
<dbReference type="SUPFAM" id="SSF57662">
    <property type="entry name" value="Ferredoxin thioredoxin reductase (FTR), catalytic beta chain"/>
    <property type="match status" value="1"/>
</dbReference>
<keyword evidence="5" id="KW-0004">4Fe-4S</keyword>
<evidence type="ECO:0000256" key="1">
    <source>
        <dbReference type="ARBA" id="ARBA00001966"/>
    </source>
</evidence>
<keyword evidence="9" id="KW-0411">Iron-sulfur</keyword>
<evidence type="ECO:0000256" key="3">
    <source>
        <dbReference type="ARBA" id="ARBA00007941"/>
    </source>
</evidence>